<reference evidence="2 3" key="1">
    <citation type="submission" date="2019-04" db="EMBL/GenBank/DDBJ databases">
        <title>Mesorhizobium composti sp. nov., isolated from compost.</title>
        <authorList>
            <person name="Lin S.-Y."/>
            <person name="Hameed A."/>
            <person name="Hsieh Y.-T."/>
            <person name="Young C.-C."/>
        </authorList>
    </citation>
    <scope>NUCLEOTIDE SEQUENCE [LARGE SCALE GENOMIC DNA]</scope>
    <source>
        <strain evidence="2 3">CC-YTH430</strain>
    </source>
</reference>
<dbReference type="Proteomes" id="UP000306441">
    <property type="component" value="Unassembled WGS sequence"/>
</dbReference>
<comment type="caution">
    <text evidence="2">The sequence shown here is derived from an EMBL/GenBank/DDBJ whole genome shotgun (WGS) entry which is preliminary data.</text>
</comment>
<dbReference type="InterPro" id="IPR038694">
    <property type="entry name" value="DUF427_sf"/>
</dbReference>
<dbReference type="Gene3D" id="2.170.150.40">
    <property type="entry name" value="Domain of unknown function (DUF427)"/>
    <property type="match status" value="1"/>
</dbReference>
<organism evidence="2 3">
    <name type="scientific">Ollibium composti</name>
    <dbReference type="NCBI Taxonomy" id="2675109"/>
    <lineage>
        <taxon>Bacteria</taxon>
        <taxon>Pseudomonadati</taxon>
        <taxon>Pseudomonadota</taxon>
        <taxon>Alphaproteobacteria</taxon>
        <taxon>Hyphomicrobiales</taxon>
        <taxon>Phyllobacteriaceae</taxon>
        <taxon>Ollibium</taxon>
    </lineage>
</organism>
<evidence type="ECO:0000313" key="2">
    <source>
        <dbReference type="EMBL" id="THF56610.1"/>
    </source>
</evidence>
<protein>
    <submittedName>
        <fullName evidence="2">DUF427 domain-containing protein</fullName>
    </submittedName>
</protein>
<dbReference type="Pfam" id="PF04248">
    <property type="entry name" value="NTP_transf_9"/>
    <property type="match status" value="1"/>
</dbReference>
<gene>
    <name evidence="2" type="ORF">E6C48_12910</name>
</gene>
<dbReference type="RefSeq" id="WP_136357820.1">
    <property type="nucleotide sequence ID" value="NZ_SSNY01000007.1"/>
</dbReference>
<dbReference type="PANTHER" id="PTHR34310">
    <property type="entry name" value="DUF427 DOMAIN PROTEIN (AFU_ORTHOLOGUE AFUA_3G02220)"/>
    <property type="match status" value="1"/>
</dbReference>
<name>A0ABY2Q625_9HYPH</name>
<sequence>MDNPSPGFKSNPSHHIPVDPFDGVVTVRFSSAVIASSKNAKVLKEAGHADVLYIPFEDIYFDFLRRSETSTHCPYKGDASYWSVIAAGEARPDIMWAYEHPYDEMLAIRGHGAFYPEKVSIEATAAAATDRPIP</sequence>
<evidence type="ECO:0000259" key="1">
    <source>
        <dbReference type="Pfam" id="PF04248"/>
    </source>
</evidence>
<proteinExistence type="predicted"/>
<dbReference type="EMBL" id="SSNY01000007">
    <property type="protein sequence ID" value="THF56610.1"/>
    <property type="molecule type" value="Genomic_DNA"/>
</dbReference>
<feature type="domain" description="DUF427" evidence="1">
    <location>
        <begin position="25"/>
        <end position="117"/>
    </location>
</feature>
<dbReference type="InterPro" id="IPR007361">
    <property type="entry name" value="DUF427"/>
</dbReference>
<evidence type="ECO:0000313" key="3">
    <source>
        <dbReference type="Proteomes" id="UP000306441"/>
    </source>
</evidence>
<keyword evidence="3" id="KW-1185">Reference proteome</keyword>
<dbReference type="PANTHER" id="PTHR34310:SF8">
    <property type="entry name" value="CONSERVED PROTEIN"/>
    <property type="match status" value="1"/>
</dbReference>
<accession>A0ABY2Q625</accession>